<protein>
    <recommendedName>
        <fullName evidence="2">Helitron helicase-like domain-containing protein</fullName>
    </recommendedName>
</protein>
<organism evidence="3 4">
    <name type="scientific">Elysia marginata</name>
    <dbReference type="NCBI Taxonomy" id="1093978"/>
    <lineage>
        <taxon>Eukaryota</taxon>
        <taxon>Metazoa</taxon>
        <taxon>Spiralia</taxon>
        <taxon>Lophotrochozoa</taxon>
        <taxon>Mollusca</taxon>
        <taxon>Gastropoda</taxon>
        <taxon>Heterobranchia</taxon>
        <taxon>Euthyneura</taxon>
        <taxon>Panpulmonata</taxon>
        <taxon>Sacoglossa</taxon>
        <taxon>Placobranchoidea</taxon>
        <taxon>Plakobranchidae</taxon>
        <taxon>Elysia</taxon>
    </lineage>
</organism>
<dbReference type="PANTHER" id="PTHR10492">
    <property type="match status" value="1"/>
</dbReference>
<evidence type="ECO:0000259" key="2">
    <source>
        <dbReference type="Pfam" id="PF14214"/>
    </source>
</evidence>
<feature type="region of interest" description="Disordered" evidence="1">
    <location>
        <begin position="176"/>
        <end position="200"/>
    </location>
</feature>
<dbReference type="Proteomes" id="UP000762676">
    <property type="component" value="Unassembled WGS sequence"/>
</dbReference>
<reference evidence="3 4" key="1">
    <citation type="journal article" date="2021" name="Elife">
        <title>Chloroplast acquisition without the gene transfer in kleptoplastic sea slugs, Plakobranchus ocellatus.</title>
        <authorList>
            <person name="Maeda T."/>
            <person name="Takahashi S."/>
            <person name="Yoshida T."/>
            <person name="Shimamura S."/>
            <person name="Takaki Y."/>
            <person name="Nagai Y."/>
            <person name="Toyoda A."/>
            <person name="Suzuki Y."/>
            <person name="Arimoto A."/>
            <person name="Ishii H."/>
            <person name="Satoh N."/>
            <person name="Nishiyama T."/>
            <person name="Hasebe M."/>
            <person name="Maruyama T."/>
            <person name="Minagawa J."/>
            <person name="Obokata J."/>
            <person name="Shigenobu S."/>
        </authorList>
    </citation>
    <scope>NUCLEOTIDE SEQUENCE [LARGE SCALE GENOMIC DNA]</scope>
</reference>
<dbReference type="EMBL" id="BMAT01006099">
    <property type="protein sequence ID" value="GFS06265.1"/>
    <property type="molecule type" value="Genomic_DNA"/>
</dbReference>
<name>A0AAV4I8K4_9GAST</name>
<proteinExistence type="predicted"/>
<keyword evidence="4" id="KW-1185">Reference proteome</keyword>
<feature type="compositionally biased region" description="Basic and acidic residues" evidence="1">
    <location>
        <begin position="184"/>
        <end position="200"/>
    </location>
</feature>
<feature type="domain" description="Helitron helicase-like" evidence="2">
    <location>
        <begin position="3"/>
        <end position="33"/>
    </location>
</feature>
<evidence type="ECO:0000256" key="1">
    <source>
        <dbReference type="SAM" id="MobiDB-lite"/>
    </source>
</evidence>
<sequence>MHALKNGCLGSVDAWLYNIEFQKRGLPHAHILLWMSRDSKIHPCMIDAAVSAEIPDKNQDPELFTIVTSHMVHGPCGALNPNAPCMKDSKCSKQFPKPFVKDTEMGTDSYPKYQRRDVQSGDMSIQPTVLWEEFCHEMSGDYAHQTDVTEEAAKNMALINLEDIIASIDRTSLENHSLPVPTRQADERKEKEYSRDTNYS</sequence>
<dbReference type="Pfam" id="PF14214">
    <property type="entry name" value="Helitron_like_N"/>
    <property type="match status" value="1"/>
</dbReference>
<dbReference type="InterPro" id="IPR025476">
    <property type="entry name" value="Helitron_helicase-like"/>
</dbReference>
<comment type="caution">
    <text evidence="3">The sequence shown here is derived from an EMBL/GenBank/DDBJ whole genome shotgun (WGS) entry which is preliminary data.</text>
</comment>
<dbReference type="PANTHER" id="PTHR10492:SF57">
    <property type="entry name" value="ATP-DEPENDENT DNA HELICASE"/>
    <property type="match status" value="1"/>
</dbReference>
<evidence type="ECO:0000313" key="3">
    <source>
        <dbReference type="EMBL" id="GFS06265.1"/>
    </source>
</evidence>
<evidence type="ECO:0000313" key="4">
    <source>
        <dbReference type="Proteomes" id="UP000762676"/>
    </source>
</evidence>
<accession>A0AAV4I8K4</accession>
<gene>
    <name evidence="3" type="ORF">ElyMa_002961100</name>
</gene>
<dbReference type="AlphaFoldDB" id="A0AAV4I8K4"/>